<comment type="caution">
    <text evidence="8">The sequence shown here is derived from an EMBL/GenBank/DDBJ whole genome shotgun (WGS) entry which is preliminary data.</text>
</comment>
<keyword evidence="5 6" id="KW-0472">Membrane</keyword>
<dbReference type="GO" id="GO:0005886">
    <property type="term" value="C:plasma membrane"/>
    <property type="evidence" value="ECO:0007669"/>
    <property type="project" value="UniProtKB-SubCell"/>
</dbReference>
<feature type="transmembrane region" description="Helical" evidence="6">
    <location>
        <begin position="298"/>
        <end position="323"/>
    </location>
</feature>
<evidence type="ECO:0000313" key="8">
    <source>
        <dbReference type="EMBL" id="OYD14050.1"/>
    </source>
</evidence>
<dbReference type="Proteomes" id="UP000215559">
    <property type="component" value="Unassembled WGS sequence"/>
</dbReference>
<dbReference type="InterPro" id="IPR051449">
    <property type="entry name" value="ABC-2_transporter_component"/>
</dbReference>
<comment type="subcellular location">
    <subcellularLocation>
        <location evidence="1">Cell membrane</location>
        <topology evidence="1">Multi-pass membrane protein</topology>
    </subcellularLocation>
</comment>
<feature type="transmembrane region" description="Helical" evidence="6">
    <location>
        <begin position="239"/>
        <end position="267"/>
    </location>
</feature>
<protein>
    <recommendedName>
        <fullName evidence="7">ABC-2 type transporter transmembrane domain-containing protein</fullName>
    </recommendedName>
</protein>
<evidence type="ECO:0000259" key="7">
    <source>
        <dbReference type="Pfam" id="PF12698"/>
    </source>
</evidence>
<reference evidence="8 9" key="1">
    <citation type="submission" date="2017-07" db="EMBL/GenBank/DDBJ databases">
        <title>Recovery of genomes from metagenomes via a dereplication, aggregation, and scoring strategy.</title>
        <authorList>
            <person name="Sieber C.M."/>
            <person name="Probst A.J."/>
            <person name="Sharrar A."/>
            <person name="Thomas B.C."/>
            <person name="Hess M."/>
            <person name="Tringe S.G."/>
            <person name="Banfield J.F."/>
        </authorList>
    </citation>
    <scope>NUCLEOTIDE SEQUENCE [LARGE SCALE GENOMIC DNA]</scope>
    <source>
        <strain evidence="8">JGI_Cruoil_03_51_56</strain>
    </source>
</reference>
<dbReference type="Gene3D" id="3.40.1710.10">
    <property type="entry name" value="abc type-2 transporter like domain"/>
    <property type="match status" value="1"/>
</dbReference>
<accession>A0A235BNJ1</accession>
<feature type="transmembrane region" description="Helical" evidence="6">
    <location>
        <begin position="20"/>
        <end position="38"/>
    </location>
</feature>
<keyword evidence="2" id="KW-1003">Cell membrane</keyword>
<feature type="transmembrane region" description="Helical" evidence="6">
    <location>
        <begin position="329"/>
        <end position="350"/>
    </location>
</feature>
<dbReference type="AlphaFoldDB" id="A0A235BNJ1"/>
<feature type="transmembrane region" description="Helical" evidence="6">
    <location>
        <begin position="198"/>
        <end position="219"/>
    </location>
</feature>
<dbReference type="InterPro" id="IPR013525">
    <property type="entry name" value="ABC2_TM"/>
</dbReference>
<sequence length="425" mass="46638">MKVIVNLLGKEVRELLTRQMLVPLVAIALLFAVIGKLVRSEQAKGSGPHQVVIADYDRSALSQRIKWFLESEHLVLTEAQGDREATLKQAKDEGVNWVIVIPKGLEKSIEVMETGEVEIYGVFQGFSITQTMKGVEIKQLITALNNQLAQDHLAKVSPAVKPKNLLLPLRPKQFVVVKDQVVAGTPEMLSEIVMSQTFMIPMVLMLVIIYASQMIAASIGQEKENKTLETLLTVPIDRLSIVLGKMLGAGLFSLIITGVFMLGFSYYMGAVMGEQSIGTNIDSQMVNELGLGITLQGYILVGFALFLAVVCALSLATLLSVFADDAKSAHTAVMPVIFLVMLPFFLTMFFDITTASLPVRILVYAIPFSYPFLVPKAVMFGNYSIVGFGFLYMALFAGIMIFLAARVFATDRILTAKLRLGKKQS</sequence>
<evidence type="ECO:0000256" key="5">
    <source>
        <dbReference type="ARBA" id="ARBA00023136"/>
    </source>
</evidence>
<evidence type="ECO:0000256" key="2">
    <source>
        <dbReference type="ARBA" id="ARBA00022475"/>
    </source>
</evidence>
<feature type="transmembrane region" description="Helical" evidence="6">
    <location>
        <begin position="385"/>
        <end position="409"/>
    </location>
</feature>
<evidence type="ECO:0000256" key="1">
    <source>
        <dbReference type="ARBA" id="ARBA00004651"/>
    </source>
</evidence>
<gene>
    <name evidence="8" type="ORF">CH330_09600</name>
</gene>
<dbReference type="PANTHER" id="PTHR30294">
    <property type="entry name" value="MEMBRANE COMPONENT OF ABC TRANSPORTER YHHJ-RELATED"/>
    <property type="match status" value="1"/>
</dbReference>
<dbReference type="EMBL" id="NOZP01000183">
    <property type="protein sequence ID" value="OYD14050.1"/>
    <property type="molecule type" value="Genomic_DNA"/>
</dbReference>
<evidence type="ECO:0000256" key="3">
    <source>
        <dbReference type="ARBA" id="ARBA00022692"/>
    </source>
</evidence>
<dbReference type="PANTHER" id="PTHR30294:SF29">
    <property type="entry name" value="MULTIDRUG ABC TRANSPORTER PERMEASE YBHS-RELATED"/>
    <property type="match status" value="1"/>
</dbReference>
<dbReference type="Pfam" id="PF12698">
    <property type="entry name" value="ABC2_membrane_3"/>
    <property type="match status" value="1"/>
</dbReference>
<dbReference type="GO" id="GO:0140359">
    <property type="term" value="F:ABC-type transporter activity"/>
    <property type="evidence" value="ECO:0007669"/>
    <property type="project" value="InterPro"/>
</dbReference>
<evidence type="ECO:0000256" key="4">
    <source>
        <dbReference type="ARBA" id="ARBA00022989"/>
    </source>
</evidence>
<organism evidence="8 9">
    <name type="scientific">candidate division WOR-3 bacterium JGI_Cruoil_03_51_56</name>
    <dbReference type="NCBI Taxonomy" id="1973747"/>
    <lineage>
        <taxon>Bacteria</taxon>
        <taxon>Bacteria division WOR-3</taxon>
    </lineage>
</organism>
<feature type="domain" description="ABC-2 type transporter transmembrane" evidence="7">
    <location>
        <begin position="19"/>
        <end position="405"/>
    </location>
</feature>
<proteinExistence type="predicted"/>
<name>A0A235BNJ1_UNCW3</name>
<evidence type="ECO:0000256" key="6">
    <source>
        <dbReference type="SAM" id="Phobius"/>
    </source>
</evidence>
<keyword evidence="4 6" id="KW-1133">Transmembrane helix</keyword>
<keyword evidence="3 6" id="KW-0812">Transmembrane</keyword>
<evidence type="ECO:0000313" key="9">
    <source>
        <dbReference type="Proteomes" id="UP000215559"/>
    </source>
</evidence>